<dbReference type="OrthoDB" id="6241343at2"/>
<keyword evidence="1" id="KW-0812">Transmembrane</keyword>
<evidence type="ECO:0000313" key="3">
    <source>
        <dbReference type="Proteomes" id="UP000288058"/>
    </source>
</evidence>
<keyword evidence="3" id="KW-1185">Reference proteome</keyword>
<feature type="transmembrane region" description="Helical" evidence="1">
    <location>
        <begin position="9"/>
        <end position="30"/>
    </location>
</feature>
<comment type="caution">
    <text evidence="2">The sequence shown here is derived from an EMBL/GenBank/DDBJ whole genome shotgun (WGS) entry which is preliminary data.</text>
</comment>
<protein>
    <submittedName>
        <fullName evidence="2">Uncharacterized protein</fullName>
    </submittedName>
</protein>
<dbReference type="EMBL" id="PIQC01000010">
    <property type="protein sequence ID" value="RUO64676.1"/>
    <property type="molecule type" value="Genomic_DNA"/>
</dbReference>
<sequence>MVKPIQKVLWCWGASVLVFTVVAIAVSYFLTGYQANQLKNTLQSQNRQLQQPAPQIPEAHDTTLPEPPAVDVASLLTQAAKQQQVDLHYQQSPEHSEQWLVGISGTYQNAIRFIASILQTQQESLQAFPFTQTLKWQDGESHRGELSWQFLWLTAKDSAPPDVNGKPLFKTDFPPMLAEPLKCLGKPGILSDIRITDWASVQLLATQTSPLKKALLSIPGQPLLTLTEHDWIASPLMQLQNIKRDHIAFQHWQKEAGCWSAQSRKLFLTKDTNQQ</sequence>
<dbReference type="RefSeq" id="WP_126783092.1">
    <property type="nucleotide sequence ID" value="NZ_PIQC01000010.1"/>
</dbReference>
<gene>
    <name evidence="2" type="ORF">CWI78_12290</name>
</gene>
<accession>A0A432YSX4</accession>
<organism evidence="2 3">
    <name type="scientific">Idiomarina ramblicola</name>
    <dbReference type="NCBI Taxonomy" id="263724"/>
    <lineage>
        <taxon>Bacteria</taxon>
        <taxon>Pseudomonadati</taxon>
        <taxon>Pseudomonadota</taxon>
        <taxon>Gammaproteobacteria</taxon>
        <taxon>Alteromonadales</taxon>
        <taxon>Idiomarinaceae</taxon>
        <taxon>Idiomarina</taxon>
    </lineage>
</organism>
<evidence type="ECO:0000313" key="2">
    <source>
        <dbReference type="EMBL" id="RUO64676.1"/>
    </source>
</evidence>
<name>A0A432YSX4_9GAMM</name>
<proteinExistence type="predicted"/>
<reference evidence="3" key="1">
    <citation type="journal article" date="2018" name="Front. Microbiol.">
        <title>Genome-Based Analysis Reveals the Taxonomy and Diversity of the Family Idiomarinaceae.</title>
        <authorList>
            <person name="Liu Y."/>
            <person name="Lai Q."/>
            <person name="Shao Z."/>
        </authorList>
    </citation>
    <scope>NUCLEOTIDE SEQUENCE [LARGE SCALE GENOMIC DNA]</scope>
    <source>
        <strain evidence="3">R22</strain>
    </source>
</reference>
<dbReference type="Proteomes" id="UP000288058">
    <property type="component" value="Unassembled WGS sequence"/>
</dbReference>
<evidence type="ECO:0000256" key="1">
    <source>
        <dbReference type="SAM" id="Phobius"/>
    </source>
</evidence>
<keyword evidence="1" id="KW-1133">Transmembrane helix</keyword>
<keyword evidence="1" id="KW-0472">Membrane</keyword>
<dbReference type="AlphaFoldDB" id="A0A432YSX4"/>